<dbReference type="AlphaFoldDB" id="A0A0D0BGK8"/>
<organism evidence="1 2">
    <name type="scientific">Suillus luteus UH-Slu-Lm8-n1</name>
    <dbReference type="NCBI Taxonomy" id="930992"/>
    <lineage>
        <taxon>Eukaryota</taxon>
        <taxon>Fungi</taxon>
        <taxon>Dikarya</taxon>
        <taxon>Basidiomycota</taxon>
        <taxon>Agaricomycotina</taxon>
        <taxon>Agaricomycetes</taxon>
        <taxon>Agaricomycetidae</taxon>
        <taxon>Boletales</taxon>
        <taxon>Suillineae</taxon>
        <taxon>Suillaceae</taxon>
        <taxon>Suillus</taxon>
    </lineage>
</organism>
<proteinExistence type="predicted"/>
<reference evidence="2" key="2">
    <citation type="submission" date="2015-01" db="EMBL/GenBank/DDBJ databases">
        <title>Evolutionary Origins and Diversification of the Mycorrhizal Mutualists.</title>
        <authorList>
            <consortium name="DOE Joint Genome Institute"/>
            <consortium name="Mycorrhizal Genomics Consortium"/>
            <person name="Kohler A."/>
            <person name="Kuo A."/>
            <person name="Nagy L.G."/>
            <person name="Floudas D."/>
            <person name="Copeland A."/>
            <person name="Barry K.W."/>
            <person name="Cichocki N."/>
            <person name="Veneault-Fourrey C."/>
            <person name="LaButti K."/>
            <person name="Lindquist E.A."/>
            <person name="Lipzen A."/>
            <person name="Lundell T."/>
            <person name="Morin E."/>
            <person name="Murat C."/>
            <person name="Riley R."/>
            <person name="Ohm R."/>
            <person name="Sun H."/>
            <person name="Tunlid A."/>
            <person name="Henrissat B."/>
            <person name="Grigoriev I.V."/>
            <person name="Hibbett D.S."/>
            <person name="Martin F."/>
        </authorList>
    </citation>
    <scope>NUCLEOTIDE SEQUENCE [LARGE SCALE GENOMIC DNA]</scope>
    <source>
        <strain evidence="2">UH-Slu-Lm8-n1</strain>
    </source>
</reference>
<dbReference type="EMBL" id="KN835241">
    <property type="protein sequence ID" value="KIK42368.1"/>
    <property type="molecule type" value="Genomic_DNA"/>
</dbReference>
<evidence type="ECO:0000313" key="1">
    <source>
        <dbReference type="EMBL" id="KIK42368.1"/>
    </source>
</evidence>
<reference evidence="1 2" key="1">
    <citation type="submission" date="2014-04" db="EMBL/GenBank/DDBJ databases">
        <authorList>
            <consortium name="DOE Joint Genome Institute"/>
            <person name="Kuo A."/>
            <person name="Ruytinx J."/>
            <person name="Rineau F."/>
            <person name="Colpaert J."/>
            <person name="Kohler A."/>
            <person name="Nagy L.G."/>
            <person name="Floudas D."/>
            <person name="Copeland A."/>
            <person name="Barry K.W."/>
            <person name="Cichocki N."/>
            <person name="Veneault-Fourrey C."/>
            <person name="LaButti K."/>
            <person name="Lindquist E.A."/>
            <person name="Lipzen A."/>
            <person name="Lundell T."/>
            <person name="Morin E."/>
            <person name="Murat C."/>
            <person name="Sun H."/>
            <person name="Tunlid A."/>
            <person name="Henrissat B."/>
            <person name="Grigoriev I.V."/>
            <person name="Hibbett D.S."/>
            <person name="Martin F."/>
            <person name="Nordberg H.P."/>
            <person name="Cantor M.N."/>
            <person name="Hua S.X."/>
        </authorList>
    </citation>
    <scope>NUCLEOTIDE SEQUENCE [LARGE SCALE GENOMIC DNA]</scope>
    <source>
        <strain evidence="1 2">UH-Slu-Lm8-n1</strain>
    </source>
</reference>
<dbReference type="InParanoid" id="A0A0D0BGK8"/>
<dbReference type="Proteomes" id="UP000054485">
    <property type="component" value="Unassembled WGS sequence"/>
</dbReference>
<evidence type="ECO:0000313" key="2">
    <source>
        <dbReference type="Proteomes" id="UP000054485"/>
    </source>
</evidence>
<dbReference type="HOGENOM" id="CLU_1918456_0_0_1"/>
<sequence length="132" mass="15333">MPQGIGCSLACRTAYSPFADSTCPLIAIWNLGFPSTGVPPSASMAQVEYSYYRRLYALLQKATTFLHRTTPLRYYFYIPIQRQWEGHSVPQRAHSNVGRWQSTIEFPRVLRSKQQCRPHAVRRARLEWRNTI</sequence>
<protein>
    <submittedName>
        <fullName evidence="1">Uncharacterized protein</fullName>
    </submittedName>
</protein>
<accession>A0A0D0BGK8</accession>
<name>A0A0D0BGK8_9AGAM</name>
<gene>
    <name evidence="1" type="ORF">CY34DRAFT_805028</name>
</gene>
<keyword evidence="2" id="KW-1185">Reference proteome</keyword>